<gene>
    <name evidence="5" type="ORF">EPA93_34045</name>
</gene>
<dbReference type="KEGG" id="kbs:EPA93_34045"/>
<dbReference type="InterPro" id="IPR036388">
    <property type="entry name" value="WH-like_DNA-bd_sf"/>
</dbReference>
<feature type="domain" description="HTH marR-type" evidence="4">
    <location>
        <begin position="70"/>
        <end position="202"/>
    </location>
</feature>
<keyword evidence="6" id="KW-1185">Reference proteome</keyword>
<dbReference type="PROSITE" id="PS50995">
    <property type="entry name" value="HTH_MARR_2"/>
    <property type="match status" value="1"/>
</dbReference>
<dbReference type="PANTHER" id="PTHR42756:SF1">
    <property type="entry name" value="TRANSCRIPTIONAL REPRESSOR OF EMRAB OPERON"/>
    <property type="match status" value="1"/>
</dbReference>
<dbReference type="EMBL" id="CP035758">
    <property type="protein sequence ID" value="QBD80724.1"/>
    <property type="molecule type" value="Genomic_DNA"/>
</dbReference>
<keyword evidence="2" id="KW-0238">DNA-binding</keyword>
<evidence type="ECO:0000256" key="1">
    <source>
        <dbReference type="ARBA" id="ARBA00023015"/>
    </source>
</evidence>
<evidence type="ECO:0000259" key="4">
    <source>
        <dbReference type="PROSITE" id="PS50995"/>
    </source>
</evidence>
<evidence type="ECO:0000313" key="5">
    <source>
        <dbReference type="EMBL" id="QBD80724.1"/>
    </source>
</evidence>
<keyword evidence="3" id="KW-0804">Transcription</keyword>
<organism evidence="5 6">
    <name type="scientific">Ktedonosporobacter rubrisoli</name>
    <dbReference type="NCBI Taxonomy" id="2509675"/>
    <lineage>
        <taxon>Bacteria</taxon>
        <taxon>Bacillati</taxon>
        <taxon>Chloroflexota</taxon>
        <taxon>Ktedonobacteria</taxon>
        <taxon>Ktedonobacterales</taxon>
        <taxon>Ktedonosporobacteraceae</taxon>
        <taxon>Ktedonosporobacter</taxon>
    </lineage>
</organism>
<dbReference type="SMART" id="SM00347">
    <property type="entry name" value="HTH_MARR"/>
    <property type="match status" value="1"/>
</dbReference>
<dbReference type="InterPro" id="IPR036390">
    <property type="entry name" value="WH_DNA-bd_sf"/>
</dbReference>
<proteinExistence type="predicted"/>
<dbReference type="GO" id="GO:0003700">
    <property type="term" value="F:DNA-binding transcription factor activity"/>
    <property type="evidence" value="ECO:0007669"/>
    <property type="project" value="InterPro"/>
</dbReference>
<dbReference type="OrthoDB" id="165131at2"/>
<sequence>MIRSASSGRVVRGKRFISWALRAYEQWLSGTKHTEDNAKSLTKHKKVYILLNMENETQPEITLALARVDASCLCLNARKMARALTHTYEAFMQPSGLRITQFSLLVAIALAQKVPLTHLAAILAMDRTTLARNLKLLESQNLVNVATSEKDRRVRLITLTQQGYRILKEVLPLWQEAQTQMISLLGLEQARALLANVELVMERVPFSS</sequence>
<dbReference type="PANTHER" id="PTHR42756">
    <property type="entry name" value="TRANSCRIPTIONAL REGULATOR, MARR"/>
    <property type="match status" value="1"/>
</dbReference>
<protein>
    <submittedName>
        <fullName evidence="5">MarR family transcriptional regulator</fullName>
    </submittedName>
</protein>
<name>A0A4P6JYE6_KTERU</name>
<dbReference type="GO" id="GO:0003677">
    <property type="term" value="F:DNA binding"/>
    <property type="evidence" value="ECO:0007669"/>
    <property type="project" value="UniProtKB-KW"/>
</dbReference>
<dbReference type="Proteomes" id="UP000290365">
    <property type="component" value="Chromosome"/>
</dbReference>
<keyword evidence="1" id="KW-0805">Transcription regulation</keyword>
<dbReference type="Gene3D" id="1.10.10.10">
    <property type="entry name" value="Winged helix-like DNA-binding domain superfamily/Winged helix DNA-binding domain"/>
    <property type="match status" value="1"/>
</dbReference>
<dbReference type="InterPro" id="IPR000835">
    <property type="entry name" value="HTH_MarR-typ"/>
</dbReference>
<accession>A0A4P6JYE6</accession>
<reference evidence="5 6" key="1">
    <citation type="submission" date="2019-01" db="EMBL/GenBank/DDBJ databases">
        <title>Ktedonosporobacter rubrisoli SCAWS-G2.</title>
        <authorList>
            <person name="Huang Y."/>
            <person name="Yan B."/>
        </authorList>
    </citation>
    <scope>NUCLEOTIDE SEQUENCE [LARGE SCALE GENOMIC DNA]</scope>
    <source>
        <strain evidence="5 6">SCAWS-G2</strain>
    </source>
</reference>
<evidence type="ECO:0000256" key="2">
    <source>
        <dbReference type="ARBA" id="ARBA00023125"/>
    </source>
</evidence>
<evidence type="ECO:0000313" key="6">
    <source>
        <dbReference type="Proteomes" id="UP000290365"/>
    </source>
</evidence>
<dbReference type="AlphaFoldDB" id="A0A4P6JYE6"/>
<dbReference type="SUPFAM" id="SSF46785">
    <property type="entry name" value="Winged helix' DNA-binding domain"/>
    <property type="match status" value="1"/>
</dbReference>
<dbReference type="Pfam" id="PF12802">
    <property type="entry name" value="MarR_2"/>
    <property type="match status" value="1"/>
</dbReference>
<evidence type="ECO:0000256" key="3">
    <source>
        <dbReference type="ARBA" id="ARBA00023163"/>
    </source>
</evidence>